<accession>A0AAJ0FCG4</accession>
<organism evidence="3 4">
    <name type="scientific">Echria macrotheca</name>
    <dbReference type="NCBI Taxonomy" id="438768"/>
    <lineage>
        <taxon>Eukaryota</taxon>
        <taxon>Fungi</taxon>
        <taxon>Dikarya</taxon>
        <taxon>Ascomycota</taxon>
        <taxon>Pezizomycotina</taxon>
        <taxon>Sordariomycetes</taxon>
        <taxon>Sordariomycetidae</taxon>
        <taxon>Sordariales</taxon>
        <taxon>Schizotheciaceae</taxon>
        <taxon>Echria</taxon>
    </lineage>
</organism>
<sequence length="326" mass="34563">MDQTPKHQHHQNDDPQQQGGIELSDRKMASPSPHYQEHSAQPGLQVLPTPDLEVLSPSGLEVRHVPSSDLHVLAPSSLEVVANKDYPYGGYQYPPGVAYHQEKHHDYHGANAIPSPYGGSPLLPGGGDEHKEPSPLAGGAGAGDGRRILGMKRNAFFITVALATFLVVVAIAVGVGVGIALGKHDGSSSSPSSTPRPFPLPTAQANTSSTKPIACPANNLTLYTSPVNASRHYTLLCGRDYNSGAGTLDLYNQPTDTMAECIDTCAGEPACVGAGWGSYLGKNVCWLKSYLATPQDSPIWYFAALDNVTGAGLPPAVRRRDMTFFV</sequence>
<protein>
    <recommendedName>
        <fullName evidence="5">Apple domain-containing protein</fullName>
    </recommendedName>
</protein>
<evidence type="ECO:0000313" key="3">
    <source>
        <dbReference type="EMBL" id="KAK1756150.1"/>
    </source>
</evidence>
<dbReference type="Proteomes" id="UP001239445">
    <property type="component" value="Unassembled WGS sequence"/>
</dbReference>
<name>A0AAJ0FCG4_9PEZI</name>
<feature type="region of interest" description="Disordered" evidence="1">
    <location>
        <begin position="112"/>
        <end position="141"/>
    </location>
</feature>
<keyword evidence="2" id="KW-1133">Transmembrane helix</keyword>
<comment type="caution">
    <text evidence="3">The sequence shown here is derived from an EMBL/GenBank/DDBJ whole genome shotgun (WGS) entry which is preliminary data.</text>
</comment>
<feature type="region of interest" description="Disordered" evidence="1">
    <location>
        <begin position="184"/>
        <end position="209"/>
    </location>
</feature>
<keyword evidence="4" id="KW-1185">Reference proteome</keyword>
<feature type="compositionally biased region" description="Low complexity" evidence="1">
    <location>
        <begin position="114"/>
        <end position="123"/>
    </location>
</feature>
<reference evidence="3" key="1">
    <citation type="submission" date="2023-06" db="EMBL/GenBank/DDBJ databases">
        <title>Genome-scale phylogeny and comparative genomics of the fungal order Sordariales.</title>
        <authorList>
            <consortium name="Lawrence Berkeley National Laboratory"/>
            <person name="Hensen N."/>
            <person name="Bonometti L."/>
            <person name="Westerberg I."/>
            <person name="Brannstrom I.O."/>
            <person name="Guillou S."/>
            <person name="Cros-Aarteil S."/>
            <person name="Calhoun S."/>
            <person name="Haridas S."/>
            <person name="Kuo A."/>
            <person name="Mondo S."/>
            <person name="Pangilinan J."/>
            <person name="Riley R."/>
            <person name="Labutti K."/>
            <person name="Andreopoulos B."/>
            <person name="Lipzen A."/>
            <person name="Chen C."/>
            <person name="Yanf M."/>
            <person name="Daum C."/>
            <person name="Ng V."/>
            <person name="Clum A."/>
            <person name="Steindorff A."/>
            <person name="Ohm R."/>
            <person name="Martin F."/>
            <person name="Silar P."/>
            <person name="Natvig D."/>
            <person name="Lalanne C."/>
            <person name="Gautier V."/>
            <person name="Ament-Velasquez S.L."/>
            <person name="Kruys A."/>
            <person name="Hutchinson M.I."/>
            <person name="Powell A.J."/>
            <person name="Barry K."/>
            <person name="Miller A.N."/>
            <person name="Grigoriev I.V."/>
            <person name="Debuchy R."/>
            <person name="Gladieux P."/>
            <person name="Thoren M.H."/>
            <person name="Johannesson H."/>
        </authorList>
    </citation>
    <scope>NUCLEOTIDE SEQUENCE</scope>
    <source>
        <strain evidence="3">PSN4</strain>
    </source>
</reference>
<evidence type="ECO:0000313" key="4">
    <source>
        <dbReference type="Proteomes" id="UP001239445"/>
    </source>
</evidence>
<feature type="region of interest" description="Disordered" evidence="1">
    <location>
        <begin position="1"/>
        <end position="51"/>
    </location>
</feature>
<evidence type="ECO:0000256" key="2">
    <source>
        <dbReference type="SAM" id="Phobius"/>
    </source>
</evidence>
<proteinExistence type="predicted"/>
<feature type="transmembrane region" description="Helical" evidence="2">
    <location>
        <begin position="155"/>
        <end position="181"/>
    </location>
</feature>
<keyword evidence="2" id="KW-0472">Membrane</keyword>
<dbReference type="AlphaFoldDB" id="A0AAJ0FCG4"/>
<gene>
    <name evidence="3" type="ORF">QBC47DRAFT_181231</name>
</gene>
<dbReference type="EMBL" id="MU839832">
    <property type="protein sequence ID" value="KAK1756150.1"/>
    <property type="molecule type" value="Genomic_DNA"/>
</dbReference>
<keyword evidence="2" id="KW-0812">Transmembrane</keyword>
<evidence type="ECO:0000256" key="1">
    <source>
        <dbReference type="SAM" id="MobiDB-lite"/>
    </source>
</evidence>
<evidence type="ECO:0008006" key="5">
    <source>
        <dbReference type="Google" id="ProtNLM"/>
    </source>
</evidence>